<gene>
    <name evidence="1" type="ORF">MetMK1DRAFT_00025890</name>
</gene>
<dbReference type="RefSeq" id="WP_009074318.1">
    <property type="nucleotide sequence ID" value="NZ_JH597770.1"/>
</dbReference>
<name>H2C7P0_9CREN</name>
<protein>
    <submittedName>
        <fullName evidence="1">Uncharacterized protein</fullName>
    </submittedName>
</protein>
<dbReference type="EMBL" id="JH597770">
    <property type="protein sequence ID" value="EHP68166.1"/>
    <property type="molecule type" value="Genomic_DNA"/>
</dbReference>
<keyword evidence="2" id="KW-1185">Reference proteome</keyword>
<organism evidence="1 2">
    <name type="scientific">Metallosphaera yellowstonensis MK1</name>
    <dbReference type="NCBI Taxonomy" id="671065"/>
    <lineage>
        <taxon>Archaea</taxon>
        <taxon>Thermoproteota</taxon>
        <taxon>Thermoprotei</taxon>
        <taxon>Sulfolobales</taxon>
        <taxon>Sulfolobaceae</taxon>
        <taxon>Metallosphaera</taxon>
    </lineage>
</organism>
<dbReference type="HOGENOM" id="CLU_2748265_0_0_2"/>
<accession>H2C7P0</accession>
<evidence type="ECO:0000313" key="1">
    <source>
        <dbReference type="EMBL" id="EHP68166.1"/>
    </source>
</evidence>
<dbReference type="AlphaFoldDB" id="H2C7P0"/>
<dbReference type="Proteomes" id="UP000003980">
    <property type="component" value="Unassembled WGS sequence"/>
</dbReference>
<sequence length="70" mass="8058">MSKMKGAIRSIPHRELRRTAGKIESYLNFRGRKAREVAKALVLSQTVRNYAGKVMVQEMLRKAREVEVVN</sequence>
<proteinExistence type="predicted"/>
<reference evidence="1 2" key="1">
    <citation type="submission" date="2012-01" db="EMBL/GenBank/DDBJ databases">
        <title>Improved High-Quality Draft sequence of Metallosphaera yellowstonensis MK1.</title>
        <authorList>
            <consortium name="US DOE Joint Genome Institute"/>
            <person name="Lucas S."/>
            <person name="Han J."/>
            <person name="Cheng J.-F."/>
            <person name="Goodwin L."/>
            <person name="Pitluck S."/>
            <person name="Peters L."/>
            <person name="Teshima H."/>
            <person name="Detter J.C."/>
            <person name="Han C."/>
            <person name="Tapia R."/>
            <person name="Land M."/>
            <person name="Hauser L."/>
            <person name="Kyrpides N."/>
            <person name="Kozubal M."/>
            <person name="Macur R.E."/>
            <person name="Jay Z."/>
            <person name="Inskeep W."/>
            <person name="Woyke T."/>
        </authorList>
    </citation>
    <scope>NUCLEOTIDE SEQUENCE [LARGE SCALE GENOMIC DNA]</scope>
    <source>
        <strain evidence="1 2">MK1</strain>
    </source>
</reference>
<evidence type="ECO:0000313" key="2">
    <source>
        <dbReference type="Proteomes" id="UP000003980"/>
    </source>
</evidence>